<dbReference type="Pfam" id="PF02311">
    <property type="entry name" value="AraC_binding"/>
    <property type="match status" value="1"/>
</dbReference>
<evidence type="ECO:0000259" key="4">
    <source>
        <dbReference type="PROSITE" id="PS01124"/>
    </source>
</evidence>
<protein>
    <submittedName>
        <fullName evidence="5">Transcriptional regulator MtlR</fullName>
    </submittedName>
</protein>
<sequence length="284" mass="32309">MIPVSRPIPITPSQSFAVKHLRGVACNIPYHVHDAHELILIRSGSGSFYVGNTIRKFQAGDVFLLAPGVPHWFKCEQLAGCDAEEDEFIVLQFYRSFLGETYFDLPEHGKLKRLFTAEGLALTFKELTRDSLTEFMLSMPHAIGQGRLLLVLRLLAVLGDNPSCAPLHYTISTEMDLQGKETLGRIQTYVADRIRDRIYLEEVAGLVNMSVPTFCRYFKQWTGKTLTDFVQEMRVEHACELLKGTSLSIQKICRDSGFQSTAHFIRLLKRLKGMTPQEFRKMFT</sequence>
<accession>A0ABQ1L2J8</accession>
<evidence type="ECO:0000256" key="3">
    <source>
        <dbReference type="ARBA" id="ARBA00023163"/>
    </source>
</evidence>
<feature type="domain" description="HTH araC/xylS-type" evidence="4">
    <location>
        <begin position="184"/>
        <end position="282"/>
    </location>
</feature>
<reference evidence="6" key="1">
    <citation type="journal article" date="2019" name="Int. J. Syst. Evol. Microbiol.">
        <title>The Global Catalogue of Microorganisms (GCM) 10K type strain sequencing project: providing services to taxonomists for standard genome sequencing and annotation.</title>
        <authorList>
            <consortium name="The Broad Institute Genomics Platform"/>
            <consortium name="The Broad Institute Genome Sequencing Center for Infectious Disease"/>
            <person name="Wu L."/>
            <person name="Ma J."/>
        </authorList>
    </citation>
    <scope>NUCLEOTIDE SEQUENCE [LARGE SCALE GENOMIC DNA]</scope>
    <source>
        <strain evidence="6">CGMCC 1.15342</strain>
    </source>
</reference>
<dbReference type="Pfam" id="PF12833">
    <property type="entry name" value="HTH_18"/>
    <property type="match status" value="1"/>
</dbReference>
<dbReference type="EMBL" id="BMIK01000001">
    <property type="protein sequence ID" value="GGC15386.1"/>
    <property type="molecule type" value="Genomic_DNA"/>
</dbReference>
<comment type="caution">
    <text evidence="5">The sequence shown here is derived from an EMBL/GenBank/DDBJ whole genome shotgun (WGS) entry which is preliminary data.</text>
</comment>
<dbReference type="InterPro" id="IPR014710">
    <property type="entry name" value="RmlC-like_jellyroll"/>
</dbReference>
<dbReference type="InterPro" id="IPR011051">
    <property type="entry name" value="RmlC_Cupin_sf"/>
</dbReference>
<keyword evidence="2" id="KW-0238">DNA-binding</keyword>
<dbReference type="SUPFAM" id="SSF51182">
    <property type="entry name" value="RmlC-like cupins"/>
    <property type="match status" value="1"/>
</dbReference>
<evidence type="ECO:0000313" key="6">
    <source>
        <dbReference type="Proteomes" id="UP000597338"/>
    </source>
</evidence>
<dbReference type="PANTHER" id="PTHR43280">
    <property type="entry name" value="ARAC-FAMILY TRANSCRIPTIONAL REGULATOR"/>
    <property type="match status" value="1"/>
</dbReference>
<dbReference type="SUPFAM" id="SSF46689">
    <property type="entry name" value="Homeodomain-like"/>
    <property type="match status" value="2"/>
</dbReference>
<dbReference type="InterPro" id="IPR003313">
    <property type="entry name" value="AraC-bd"/>
</dbReference>
<gene>
    <name evidence="5" type="primary">mtlR</name>
    <name evidence="5" type="ORF">GCM10011386_03960</name>
</gene>
<dbReference type="Proteomes" id="UP000597338">
    <property type="component" value="Unassembled WGS sequence"/>
</dbReference>
<dbReference type="PANTHER" id="PTHR43280:SF2">
    <property type="entry name" value="HTH-TYPE TRANSCRIPTIONAL REGULATOR EXSA"/>
    <property type="match status" value="1"/>
</dbReference>
<keyword evidence="3" id="KW-0804">Transcription</keyword>
<evidence type="ECO:0000256" key="2">
    <source>
        <dbReference type="ARBA" id="ARBA00023125"/>
    </source>
</evidence>
<dbReference type="SMART" id="SM00342">
    <property type="entry name" value="HTH_ARAC"/>
    <property type="match status" value="1"/>
</dbReference>
<proteinExistence type="predicted"/>
<dbReference type="Gene3D" id="2.60.120.10">
    <property type="entry name" value="Jelly Rolls"/>
    <property type="match status" value="1"/>
</dbReference>
<organism evidence="5 6">
    <name type="scientific">Parapedobacter defluvii</name>
    <dbReference type="NCBI Taxonomy" id="2045106"/>
    <lineage>
        <taxon>Bacteria</taxon>
        <taxon>Pseudomonadati</taxon>
        <taxon>Bacteroidota</taxon>
        <taxon>Sphingobacteriia</taxon>
        <taxon>Sphingobacteriales</taxon>
        <taxon>Sphingobacteriaceae</taxon>
        <taxon>Parapedobacter</taxon>
    </lineage>
</organism>
<keyword evidence="6" id="KW-1185">Reference proteome</keyword>
<evidence type="ECO:0000256" key="1">
    <source>
        <dbReference type="ARBA" id="ARBA00023015"/>
    </source>
</evidence>
<dbReference type="RefSeq" id="WP_188746829.1">
    <property type="nucleotide sequence ID" value="NZ_BMIK01000001.1"/>
</dbReference>
<keyword evidence="1" id="KW-0805">Transcription regulation</keyword>
<evidence type="ECO:0000313" key="5">
    <source>
        <dbReference type="EMBL" id="GGC15386.1"/>
    </source>
</evidence>
<dbReference type="PROSITE" id="PS01124">
    <property type="entry name" value="HTH_ARAC_FAMILY_2"/>
    <property type="match status" value="1"/>
</dbReference>
<dbReference type="InterPro" id="IPR009057">
    <property type="entry name" value="Homeodomain-like_sf"/>
</dbReference>
<dbReference type="Gene3D" id="1.10.10.60">
    <property type="entry name" value="Homeodomain-like"/>
    <property type="match status" value="2"/>
</dbReference>
<dbReference type="InterPro" id="IPR018060">
    <property type="entry name" value="HTH_AraC"/>
</dbReference>
<name>A0ABQ1L2J8_9SPHI</name>